<organism evidence="3 4">
    <name type="scientific">Nitrospira moscoviensis</name>
    <dbReference type="NCBI Taxonomy" id="42253"/>
    <lineage>
        <taxon>Bacteria</taxon>
        <taxon>Pseudomonadati</taxon>
        <taxon>Nitrospirota</taxon>
        <taxon>Nitrospiria</taxon>
        <taxon>Nitrospirales</taxon>
        <taxon>Nitrospiraceae</taxon>
        <taxon>Nitrospira</taxon>
    </lineage>
</organism>
<dbReference type="PROSITE" id="PS50005">
    <property type="entry name" value="TPR"/>
    <property type="match status" value="1"/>
</dbReference>
<dbReference type="EMBL" id="CP011801">
    <property type="protein sequence ID" value="ALA58360.1"/>
    <property type="molecule type" value="Genomic_DNA"/>
</dbReference>
<dbReference type="PATRIC" id="fig|42253.5.peg.1912"/>
<proteinExistence type="predicted"/>
<sequence>MDHQKMNKVVDTKDVERRFRECHATLNALIDQDPRLAIEAARALTPDDVLNGRDLNALRVGILIDGGIAANDVRAVDEGVNLLQRLLDSDPNRGDLQYSLANGLTGKADLRSYSGPAWYCDTADLRRKARRLYRFAEEGEAGSFIASQALTNLGNALIKAYRSVEAYDCYLSALESDPTNGVALTGAAKILLRFANEGTGNRDVLLGVAARHLRTARENRERIRELAGEQAYKQLSELIETRTESGALPNLSSATNYQRFVAKHRLALTPTIEGLDLAMQRWDSLHIETITETINTEHGVPPIFAMFNVLKADYLTARFLAYLALEEELTDSGKYSDTLDYATYGIRSSVLTLSQRSCMDVLDKTAVAASEYLGLPGDPKSIDFQTRWFVKPKRDEPLTWQPEIHREIALGNTALIALTEVSYDLPEGGFLQNKRSIRNTSTHRFAVLHDFGAKSSRECRHIDHYERGAFENQLIETLQLTRAVLFYFVEMIKLREKRLSKGSPLTMRLCVPDHD</sequence>
<protein>
    <recommendedName>
        <fullName evidence="2">LA2681-like HEPN domain-containing protein</fullName>
    </recommendedName>
</protein>
<reference evidence="3 4" key="1">
    <citation type="journal article" date="2015" name="Proc. Natl. Acad. Sci. U.S.A.">
        <title>Expanded metabolic versatility of ubiquitous nitrite-oxidizing bacteria from the genus Nitrospira.</title>
        <authorList>
            <person name="Koch H."/>
            <person name="Lucker S."/>
            <person name="Albertsen M."/>
            <person name="Kitzinger K."/>
            <person name="Herbold C."/>
            <person name="Spieck E."/>
            <person name="Nielsen P.H."/>
            <person name="Wagner M."/>
            <person name="Daims H."/>
        </authorList>
    </citation>
    <scope>NUCLEOTIDE SEQUENCE [LARGE SCALE GENOMIC DNA]</scope>
    <source>
        <strain evidence="3 4">NSP M-1</strain>
    </source>
</reference>
<feature type="domain" description="LA2681-like HEPN" evidence="2">
    <location>
        <begin position="295"/>
        <end position="494"/>
    </location>
</feature>
<evidence type="ECO:0000313" key="4">
    <source>
        <dbReference type="Proteomes" id="UP000069205"/>
    </source>
</evidence>
<keyword evidence="4" id="KW-1185">Reference proteome</keyword>
<dbReference type="STRING" id="42253.NITMOv2_1941"/>
<dbReference type="AlphaFoldDB" id="A0A0K2GBN3"/>
<keyword evidence="1" id="KW-0802">TPR repeat</keyword>
<evidence type="ECO:0000313" key="3">
    <source>
        <dbReference type="EMBL" id="ALA58360.1"/>
    </source>
</evidence>
<name>A0A0K2GBN3_NITMO</name>
<dbReference type="Pfam" id="PF18733">
    <property type="entry name" value="HEPN_LA2681"/>
    <property type="match status" value="1"/>
</dbReference>
<dbReference type="InterPro" id="IPR040826">
    <property type="entry name" value="HEPN_LA2681"/>
</dbReference>
<dbReference type="SUPFAM" id="SSF48452">
    <property type="entry name" value="TPR-like"/>
    <property type="match status" value="1"/>
</dbReference>
<gene>
    <name evidence="3" type="ORF">NITMOv2_1941</name>
</gene>
<dbReference type="Proteomes" id="UP000069205">
    <property type="component" value="Chromosome"/>
</dbReference>
<dbReference type="Gene3D" id="1.25.40.10">
    <property type="entry name" value="Tetratricopeptide repeat domain"/>
    <property type="match status" value="1"/>
</dbReference>
<accession>A0A0K2GBN3</accession>
<dbReference type="KEGG" id="nmv:NITMOv2_1941"/>
<evidence type="ECO:0000259" key="2">
    <source>
        <dbReference type="Pfam" id="PF18733"/>
    </source>
</evidence>
<feature type="repeat" description="TPR" evidence="1">
    <location>
        <begin position="147"/>
        <end position="180"/>
    </location>
</feature>
<dbReference type="InterPro" id="IPR019734">
    <property type="entry name" value="TPR_rpt"/>
</dbReference>
<dbReference type="SMART" id="SM00028">
    <property type="entry name" value="TPR"/>
    <property type="match status" value="1"/>
</dbReference>
<dbReference type="InterPro" id="IPR011990">
    <property type="entry name" value="TPR-like_helical_dom_sf"/>
</dbReference>
<evidence type="ECO:0000256" key="1">
    <source>
        <dbReference type="PROSITE-ProRule" id="PRU00339"/>
    </source>
</evidence>